<evidence type="ECO:0000256" key="3">
    <source>
        <dbReference type="PROSITE-ProRule" id="PRU00339"/>
    </source>
</evidence>
<keyword evidence="2 3" id="KW-0802">TPR repeat</keyword>
<sequence>MQPDHTEIGHQQGHKYLLIMNKAISQVLIIAMAGFLAYSNSFSVPFFFDDIQVIPTASSEYKFDYGILFAPRYVANLTFAINYKIHGENVMGYHLTNVVIHIANAMLVYLLVVCLRRAQHLLRRNTTDTSSPNQGFIKHEAAFFTALLFVSHPLQQQAVTLVIQRYTSLATLFYVLTILLYMKWRFMAYDEVSSKNQSLNGSKLASFVKLKAVSFYLTALVTALLASMTKQIVITLPVVITMIEFMFFSGRPLRRLLWCLPFYLMIPYIISLNLGYDIPIISAEMGNLSYTRHALTRQQYLFTEFRVITTYIRMLLFPTNLTLVYDYPIYSSFWQPGVYISFTVLVSIVVFGIYMLYRANRANNITSNGMALISFGILWFFIAISPQSSIVPIMDWVILEYRVYLASVGFFVVVVAGVFVIVDAVGEKKLRLIATISLLIISAMLIVGTYGRNAICQSDITAYEDNVMKSPHTFVRISLAAAYARKGVYDKSAEELSYILTYEPNNAEVYARLGFVYARQGRPDDAIAQYKAAIAIKADYSAAYNNLGALYMEQGRFNEAVEAFRFAVKFKQNIMGYVNLGDAYLRQGQPEEAMRQYIKASEIGENNVNIHTAHYRLGMLFESQGNLEKAADQYATAIKLNPNYAEAYNNLGVVFGKQGRIDDAFGAIKKAIDLRPDYADAHNNLGICLKLQGNIEQARQHFSIALKLDPSHANARENIKAMQ</sequence>
<dbReference type="Pfam" id="PF13414">
    <property type="entry name" value="TPR_11"/>
    <property type="match status" value="1"/>
</dbReference>
<feature type="repeat" description="TPR" evidence="3">
    <location>
        <begin position="611"/>
        <end position="644"/>
    </location>
</feature>
<dbReference type="PROSITE" id="PS50293">
    <property type="entry name" value="TPR_REGION"/>
    <property type="match status" value="4"/>
</dbReference>
<dbReference type="Pfam" id="PF13424">
    <property type="entry name" value="TPR_12"/>
    <property type="match status" value="1"/>
</dbReference>
<evidence type="ECO:0000256" key="2">
    <source>
        <dbReference type="ARBA" id="ARBA00022803"/>
    </source>
</evidence>
<dbReference type="Pfam" id="PF00515">
    <property type="entry name" value="TPR_1"/>
    <property type="match status" value="1"/>
</dbReference>
<keyword evidence="1" id="KW-0677">Repeat</keyword>
<reference evidence="5 6" key="1">
    <citation type="submission" date="2015-02" db="EMBL/GenBank/DDBJ databases">
        <title>Single-cell genomics of uncultivated deep-branching MTB reveals a conserved set of magnetosome genes.</title>
        <authorList>
            <person name="Kolinko S."/>
            <person name="Richter M."/>
            <person name="Glockner F.O."/>
            <person name="Brachmann A."/>
            <person name="Schuler D."/>
        </authorList>
    </citation>
    <scope>NUCLEOTIDE SEQUENCE [LARGE SCALE GENOMIC DNA]</scope>
    <source>
        <strain evidence="5">TM-1</strain>
    </source>
</reference>
<dbReference type="EMBL" id="LACI01002164">
    <property type="protein sequence ID" value="KJU82795.1"/>
    <property type="molecule type" value="Genomic_DNA"/>
</dbReference>
<feature type="transmembrane region" description="Helical" evidence="4">
    <location>
        <begin position="256"/>
        <end position="276"/>
    </location>
</feature>
<gene>
    <name evidence="5" type="ORF">MBAV_005011</name>
</gene>
<dbReference type="InterPro" id="IPR011990">
    <property type="entry name" value="TPR-like_helical_dom_sf"/>
</dbReference>
<keyword evidence="6" id="KW-1185">Reference proteome</keyword>
<dbReference type="InterPro" id="IPR006597">
    <property type="entry name" value="Sel1-like"/>
</dbReference>
<dbReference type="Gene3D" id="1.25.40.10">
    <property type="entry name" value="Tetratricopeptide repeat domain"/>
    <property type="match status" value="3"/>
</dbReference>
<feature type="repeat" description="TPR" evidence="3">
    <location>
        <begin position="507"/>
        <end position="540"/>
    </location>
</feature>
<feature type="transmembrane region" description="Helical" evidence="4">
    <location>
        <begin position="403"/>
        <end position="425"/>
    </location>
</feature>
<dbReference type="PROSITE" id="PS50005">
    <property type="entry name" value="TPR"/>
    <property type="match status" value="5"/>
</dbReference>
<feature type="repeat" description="TPR" evidence="3">
    <location>
        <begin position="679"/>
        <end position="712"/>
    </location>
</feature>
<dbReference type="SMART" id="SM00671">
    <property type="entry name" value="SEL1"/>
    <property type="match status" value="4"/>
</dbReference>
<feature type="transmembrane region" description="Helical" evidence="4">
    <location>
        <begin position="204"/>
        <end position="226"/>
    </location>
</feature>
<evidence type="ECO:0000256" key="4">
    <source>
        <dbReference type="SAM" id="Phobius"/>
    </source>
</evidence>
<dbReference type="AlphaFoldDB" id="A0A0F3GLL4"/>
<dbReference type="InterPro" id="IPR052346">
    <property type="entry name" value="O-mannosyl-transferase_TMTC"/>
</dbReference>
<feature type="transmembrane region" description="Helical" evidence="4">
    <location>
        <begin position="166"/>
        <end position="184"/>
    </location>
</feature>
<feature type="transmembrane region" description="Helical" evidence="4">
    <location>
        <begin position="98"/>
        <end position="115"/>
    </location>
</feature>
<dbReference type="SUPFAM" id="SSF48452">
    <property type="entry name" value="TPR-like"/>
    <property type="match status" value="1"/>
</dbReference>
<dbReference type="Pfam" id="PF13181">
    <property type="entry name" value="TPR_8"/>
    <property type="match status" value="1"/>
</dbReference>
<feature type="transmembrane region" description="Helical" evidence="4">
    <location>
        <begin position="16"/>
        <end position="38"/>
    </location>
</feature>
<keyword evidence="4" id="KW-1133">Transmembrane helix</keyword>
<feature type="repeat" description="TPR" evidence="3">
    <location>
        <begin position="645"/>
        <end position="678"/>
    </location>
</feature>
<protein>
    <submittedName>
        <fullName evidence="5">Uncharacterized protein</fullName>
    </submittedName>
</protein>
<proteinExistence type="predicted"/>
<organism evidence="5 6">
    <name type="scientific">Candidatus Magnetobacterium bavaricum</name>
    <dbReference type="NCBI Taxonomy" id="29290"/>
    <lineage>
        <taxon>Bacteria</taxon>
        <taxon>Pseudomonadati</taxon>
        <taxon>Nitrospirota</taxon>
        <taxon>Thermodesulfovibrionia</taxon>
        <taxon>Thermodesulfovibrionales</taxon>
        <taxon>Candidatus Magnetobacteriaceae</taxon>
        <taxon>Candidatus Magnetobacterium</taxon>
    </lineage>
</organism>
<evidence type="ECO:0000313" key="5">
    <source>
        <dbReference type="EMBL" id="KJU82795.1"/>
    </source>
</evidence>
<dbReference type="Proteomes" id="UP000033423">
    <property type="component" value="Unassembled WGS sequence"/>
</dbReference>
<feature type="transmembrane region" description="Helical" evidence="4">
    <location>
        <begin position="432"/>
        <end position="451"/>
    </location>
</feature>
<feature type="transmembrane region" description="Helical" evidence="4">
    <location>
        <begin position="232"/>
        <end position="249"/>
    </location>
</feature>
<feature type="transmembrane region" description="Helical" evidence="4">
    <location>
        <begin position="338"/>
        <end position="357"/>
    </location>
</feature>
<keyword evidence="4" id="KW-0812">Transmembrane</keyword>
<accession>A0A0F3GLL4</accession>
<feature type="repeat" description="TPR" evidence="3">
    <location>
        <begin position="541"/>
        <end position="574"/>
    </location>
</feature>
<dbReference type="SMART" id="SM00028">
    <property type="entry name" value="TPR"/>
    <property type="match status" value="7"/>
</dbReference>
<dbReference type="PANTHER" id="PTHR44227:SF3">
    <property type="entry name" value="PROTEIN O-MANNOSYL-TRANSFERASE TMTC4"/>
    <property type="match status" value="1"/>
</dbReference>
<dbReference type="PANTHER" id="PTHR44227">
    <property type="match status" value="1"/>
</dbReference>
<keyword evidence="4" id="KW-0472">Membrane</keyword>
<name>A0A0F3GLL4_9BACT</name>
<evidence type="ECO:0000256" key="1">
    <source>
        <dbReference type="ARBA" id="ARBA00022737"/>
    </source>
</evidence>
<feature type="transmembrane region" description="Helical" evidence="4">
    <location>
        <begin position="369"/>
        <end position="391"/>
    </location>
</feature>
<evidence type="ECO:0000313" key="6">
    <source>
        <dbReference type="Proteomes" id="UP000033423"/>
    </source>
</evidence>
<comment type="caution">
    <text evidence="5">The sequence shown here is derived from an EMBL/GenBank/DDBJ whole genome shotgun (WGS) entry which is preliminary data.</text>
</comment>
<dbReference type="InterPro" id="IPR019734">
    <property type="entry name" value="TPR_rpt"/>
</dbReference>